<protein>
    <submittedName>
        <fullName evidence="1">Uncharacterized protein</fullName>
    </submittedName>
</protein>
<dbReference type="SMR" id="A0A0F7F8U8"/>
<evidence type="ECO:0000313" key="1">
    <source>
        <dbReference type="EMBL" id="AKG34202.1"/>
    </source>
</evidence>
<dbReference type="HOGENOM" id="CLU_1990426_0_0_9"/>
<name>A0A0F7F8U8_PAEDU</name>
<gene>
    <name evidence="1" type="ORF">VK70_06115</name>
</gene>
<dbReference type="PATRIC" id="fig|1333534.5.peg.1337"/>
<sequence length="125" mass="14449">MAYWHNAGILAAGFHVEPFIMEVSHKPWKLAMGHPLLWSKIQVGTQVDAPRTDRCSNRCALQILFIFLCGKNPETKATAAAFPQSFRPLRCFQWGLLLQFFNRQYNKNMRLSQKQDFKAWGTTEC</sequence>
<reference evidence="1 2" key="2">
    <citation type="journal article" date="2016" name="Genome Announc.">
        <title>Genome Sequence of a Gram-Positive Diazotroph, Paenibacillus durus Type Strain ATCC 35681.</title>
        <authorList>
            <person name="Halim M.A."/>
            <person name="Rahman A.Y."/>
            <person name="Sim K.S."/>
            <person name="Yam H.C."/>
            <person name="Rahim A.A."/>
            <person name="Ghazali A.H."/>
            <person name="Najimudin N."/>
        </authorList>
    </citation>
    <scope>NUCLEOTIDE SEQUENCE [LARGE SCALE GENOMIC DNA]</scope>
    <source>
        <strain evidence="1 2">ATCC 35681</strain>
    </source>
</reference>
<reference evidence="1 2" key="1">
    <citation type="submission" date="2015-03" db="EMBL/GenBank/DDBJ databases">
        <authorList>
            <person name="Abdul Halim M."/>
        </authorList>
    </citation>
    <scope>NUCLEOTIDE SEQUENCE [LARGE SCALE GENOMIC DNA]</scope>
    <source>
        <strain evidence="1 2">ATCC 35681</strain>
    </source>
</reference>
<organism evidence="1 2">
    <name type="scientific">Paenibacillus durus ATCC 35681</name>
    <dbReference type="NCBI Taxonomy" id="1333534"/>
    <lineage>
        <taxon>Bacteria</taxon>
        <taxon>Bacillati</taxon>
        <taxon>Bacillota</taxon>
        <taxon>Bacilli</taxon>
        <taxon>Bacillales</taxon>
        <taxon>Paenibacillaceae</taxon>
        <taxon>Paenibacillus</taxon>
    </lineage>
</organism>
<proteinExistence type="predicted"/>
<dbReference type="Proteomes" id="UP000034189">
    <property type="component" value="Chromosome"/>
</dbReference>
<accession>A0A0F7F8U8</accession>
<dbReference type="AlphaFoldDB" id="A0A0F7F8U8"/>
<dbReference type="EMBL" id="CP011114">
    <property type="protein sequence ID" value="AKG34202.1"/>
    <property type="molecule type" value="Genomic_DNA"/>
</dbReference>
<evidence type="ECO:0000313" key="2">
    <source>
        <dbReference type="Proteomes" id="UP000034189"/>
    </source>
</evidence>